<sequence>MDKFRMMFQFLQSNQESFMNGICGIMALASAQMYSAFEFNCPCMPEYNYTYAIGLLIIPPIWFFLLGFVLNNNVSVLAEEWRRPIGERRKDPSILRYMFCSVTQRSLIAPAVWVSVTLMDGKSFLCAFSVSLDIDRFGNYSLLRGLSEVEKMKVLAKIPCKDLFEHQEIRIAASRYVKCISQACGWIFLLMMTFTAFLIRAIRPCFTQAAFLKTKYWSHYVDIERKMFDETCKEHAKSFAKICIQQYFENMSGEMQSFHNQRSSDSDSDEDDEDIRRSDEDKLLGIRAQDDMNKVLWNWHTCKPALALRKNYADVHENEKVNGEANGGFNGFVNGHTQDVKKKEWAVYYSKV</sequence>
<dbReference type="GeneID" id="103384012"/>
<dbReference type="InterPro" id="IPR029569">
    <property type="entry name" value="CALHM"/>
</dbReference>
<feature type="transmembrane region" description="Helical" evidence="10">
    <location>
        <begin position="183"/>
        <end position="202"/>
    </location>
</feature>
<dbReference type="PANTHER" id="PTHR32261:SF2">
    <property type="entry name" value="CALCIUM HOMEOSTASIS MODULATOR PROTEIN 1"/>
    <property type="match status" value="1"/>
</dbReference>
<dbReference type="Pfam" id="PF14798">
    <property type="entry name" value="Ca_hom_mod"/>
    <property type="match status" value="1"/>
</dbReference>
<evidence type="ECO:0000256" key="7">
    <source>
        <dbReference type="ARBA" id="ARBA00023136"/>
    </source>
</evidence>
<evidence type="ECO:0000256" key="4">
    <source>
        <dbReference type="ARBA" id="ARBA00022692"/>
    </source>
</evidence>
<dbReference type="AlphaFoldDB" id="A0A3P8VMY9"/>
<dbReference type="PANTHER" id="PTHR32261">
    <property type="entry name" value="CALCIUM HOMEOSTASIS MODULATOR PROTEIN"/>
    <property type="match status" value="1"/>
</dbReference>
<keyword evidence="6" id="KW-0406">Ion transport</keyword>
<feature type="transmembrane region" description="Helical" evidence="10">
    <location>
        <begin position="49"/>
        <end position="70"/>
    </location>
</feature>
<feature type="transmembrane region" description="Helical" evidence="10">
    <location>
        <begin position="21"/>
        <end position="37"/>
    </location>
</feature>
<evidence type="ECO:0000313" key="11">
    <source>
        <dbReference type="Ensembl" id="ENSCSEP00000016673.1"/>
    </source>
</evidence>
<keyword evidence="7 10" id="KW-0472">Membrane</keyword>
<comment type="similarity">
    <text evidence="2">Belongs to the CALHM family.</text>
</comment>
<name>A0A3P8VMY9_CYNSE</name>
<keyword evidence="3" id="KW-0813">Transport</keyword>
<protein>
    <submittedName>
        <fullName evidence="11">Calcium homeostasis modulator 1</fullName>
    </submittedName>
</protein>
<evidence type="ECO:0000256" key="9">
    <source>
        <dbReference type="SAM" id="MobiDB-lite"/>
    </source>
</evidence>
<dbReference type="CTD" id="101887127"/>
<dbReference type="GeneTree" id="ENSGT01030000234610"/>
<proteinExistence type="inferred from homology"/>
<feature type="region of interest" description="Disordered" evidence="9">
    <location>
        <begin position="258"/>
        <end position="277"/>
    </location>
</feature>
<dbReference type="Ensembl" id="ENSCSET00000016886.1">
    <property type="protein sequence ID" value="ENSCSEP00000016673.1"/>
    <property type="gene ID" value="ENSCSEG00000010717.1"/>
</dbReference>
<reference evidence="11" key="3">
    <citation type="submission" date="2025-09" db="UniProtKB">
        <authorList>
            <consortium name="Ensembl"/>
        </authorList>
    </citation>
    <scope>IDENTIFICATION</scope>
</reference>
<dbReference type="InParanoid" id="A0A3P8VMY9"/>
<organism evidence="11 12">
    <name type="scientific">Cynoglossus semilaevis</name>
    <name type="common">Tongue sole</name>
    <dbReference type="NCBI Taxonomy" id="244447"/>
    <lineage>
        <taxon>Eukaryota</taxon>
        <taxon>Metazoa</taxon>
        <taxon>Chordata</taxon>
        <taxon>Craniata</taxon>
        <taxon>Vertebrata</taxon>
        <taxon>Euteleostomi</taxon>
        <taxon>Actinopterygii</taxon>
        <taxon>Neopterygii</taxon>
        <taxon>Teleostei</taxon>
        <taxon>Neoteleostei</taxon>
        <taxon>Acanthomorphata</taxon>
        <taxon>Carangaria</taxon>
        <taxon>Pleuronectiformes</taxon>
        <taxon>Pleuronectoidei</taxon>
        <taxon>Cynoglossidae</taxon>
        <taxon>Cynoglossinae</taxon>
        <taxon>Cynoglossus</taxon>
    </lineage>
</organism>
<evidence type="ECO:0000256" key="2">
    <source>
        <dbReference type="ARBA" id="ARBA00008497"/>
    </source>
</evidence>
<evidence type="ECO:0000313" key="12">
    <source>
        <dbReference type="Proteomes" id="UP000265120"/>
    </source>
</evidence>
<evidence type="ECO:0000256" key="1">
    <source>
        <dbReference type="ARBA" id="ARBA00004141"/>
    </source>
</evidence>
<keyword evidence="4 10" id="KW-0812">Transmembrane</keyword>
<keyword evidence="5 10" id="KW-1133">Transmembrane helix</keyword>
<dbReference type="OMA" id="WHRCKPP"/>
<evidence type="ECO:0000256" key="5">
    <source>
        <dbReference type="ARBA" id="ARBA00022989"/>
    </source>
</evidence>
<accession>A0A3P8VMY9</accession>
<dbReference type="OrthoDB" id="5978124at2759"/>
<evidence type="ECO:0000256" key="8">
    <source>
        <dbReference type="ARBA" id="ARBA00023303"/>
    </source>
</evidence>
<dbReference type="STRING" id="244447.ENSCSEP00000016673"/>
<dbReference type="GO" id="GO:1904669">
    <property type="term" value="P:ATP export"/>
    <property type="evidence" value="ECO:0007669"/>
    <property type="project" value="UniProtKB-ARBA"/>
</dbReference>
<dbReference type="KEGG" id="csem:103384012"/>
<keyword evidence="8" id="KW-0407">Ion channel</keyword>
<reference evidence="11 12" key="1">
    <citation type="journal article" date="2014" name="Nat. Genet.">
        <title>Whole-genome sequence of a flatfish provides insights into ZW sex chromosome evolution and adaptation to a benthic lifestyle.</title>
        <authorList>
            <person name="Chen S."/>
            <person name="Zhang G."/>
            <person name="Shao C."/>
            <person name="Huang Q."/>
            <person name="Liu G."/>
            <person name="Zhang P."/>
            <person name="Song W."/>
            <person name="An N."/>
            <person name="Chalopin D."/>
            <person name="Volff J.N."/>
            <person name="Hong Y."/>
            <person name="Li Q."/>
            <person name="Sha Z."/>
            <person name="Zhou H."/>
            <person name="Xie M."/>
            <person name="Yu Q."/>
            <person name="Liu Y."/>
            <person name="Xiang H."/>
            <person name="Wang N."/>
            <person name="Wu K."/>
            <person name="Yang C."/>
            <person name="Zhou Q."/>
            <person name="Liao X."/>
            <person name="Yang L."/>
            <person name="Hu Q."/>
            <person name="Zhang J."/>
            <person name="Meng L."/>
            <person name="Jin L."/>
            <person name="Tian Y."/>
            <person name="Lian J."/>
            <person name="Yang J."/>
            <person name="Miao G."/>
            <person name="Liu S."/>
            <person name="Liang Z."/>
            <person name="Yan F."/>
            <person name="Li Y."/>
            <person name="Sun B."/>
            <person name="Zhang H."/>
            <person name="Zhang J."/>
            <person name="Zhu Y."/>
            <person name="Du M."/>
            <person name="Zhao Y."/>
            <person name="Schartl M."/>
            <person name="Tang Q."/>
            <person name="Wang J."/>
        </authorList>
    </citation>
    <scope>NUCLEOTIDE SEQUENCE</scope>
</reference>
<evidence type="ECO:0000256" key="10">
    <source>
        <dbReference type="SAM" id="Phobius"/>
    </source>
</evidence>
<keyword evidence="12" id="KW-1185">Reference proteome</keyword>
<dbReference type="GO" id="GO:0005886">
    <property type="term" value="C:plasma membrane"/>
    <property type="evidence" value="ECO:0007669"/>
    <property type="project" value="TreeGrafter"/>
</dbReference>
<evidence type="ECO:0000256" key="3">
    <source>
        <dbReference type="ARBA" id="ARBA00022448"/>
    </source>
</evidence>
<comment type="subcellular location">
    <subcellularLocation>
        <location evidence="1">Membrane</location>
        <topology evidence="1">Multi-pass membrane protein</topology>
    </subcellularLocation>
</comment>
<reference evidence="11" key="2">
    <citation type="submission" date="2025-08" db="UniProtKB">
        <authorList>
            <consortium name="Ensembl"/>
        </authorList>
    </citation>
    <scope>IDENTIFICATION</scope>
</reference>
<dbReference type="RefSeq" id="XP_008315597.1">
    <property type="nucleotide sequence ID" value="XM_008317375.1"/>
</dbReference>
<dbReference type="GO" id="GO:0005261">
    <property type="term" value="F:monoatomic cation channel activity"/>
    <property type="evidence" value="ECO:0007669"/>
    <property type="project" value="TreeGrafter"/>
</dbReference>
<dbReference type="Proteomes" id="UP000265120">
    <property type="component" value="Chromosome 9"/>
</dbReference>
<evidence type="ECO:0000256" key="6">
    <source>
        <dbReference type="ARBA" id="ARBA00023065"/>
    </source>
</evidence>